<dbReference type="InterPro" id="IPR036513">
    <property type="entry name" value="STAS_dom_sf"/>
</dbReference>
<evidence type="ECO:0000313" key="2">
    <source>
        <dbReference type="EMBL" id="GIF93732.1"/>
    </source>
</evidence>
<accession>A0A8J3NV84</accession>
<evidence type="ECO:0000259" key="1">
    <source>
        <dbReference type="PROSITE" id="PS50801"/>
    </source>
</evidence>
<reference evidence="2 3" key="1">
    <citation type="submission" date="2021-01" db="EMBL/GenBank/DDBJ databases">
        <title>Whole genome shotgun sequence of Catellatospora chokoriensis NBRC 107358.</title>
        <authorList>
            <person name="Komaki H."/>
            <person name="Tamura T."/>
        </authorList>
    </citation>
    <scope>NUCLEOTIDE SEQUENCE [LARGE SCALE GENOMIC DNA]</scope>
    <source>
        <strain evidence="2 3">NBRC 107358</strain>
    </source>
</reference>
<dbReference type="Proteomes" id="UP000619293">
    <property type="component" value="Unassembled WGS sequence"/>
</dbReference>
<dbReference type="SUPFAM" id="SSF52091">
    <property type="entry name" value="SpoIIaa-like"/>
    <property type="match status" value="1"/>
</dbReference>
<name>A0A8J3NV84_9ACTN</name>
<dbReference type="EMBL" id="BONG01000071">
    <property type="protein sequence ID" value="GIF93732.1"/>
    <property type="molecule type" value="Genomic_DNA"/>
</dbReference>
<dbReference type="RefSeq" id="WP_191842754.1">
    <property type="nucleotide sequence ID" value="NZ_BAAALB010000027.1"/>
</dbReference>
<dbReference type="Pfam" id="PF13466">
    <property type="entry name" value="STAS_2"/>
    <property type="match status" value="1"/>
</dbReference>
<protein>
    <recommendedName>
        <fullName evidence="1">STAS domain-containing protein</fullName>
    </recommendedName>
</protein>
<keyword evidence="3" id="KW-1185">Reference proteome</keyword>
<feature type="domain" description="STAS" evidence="1">
    <location>
        <begin position="5"/>
        <end position="94"/>
    </location>
</feature>
<evidence type="ECO:0000313" key="3">
    <source>
        <dbReference type="Proteomes" id="UP000619293"/>
    </source>
</evidence>
<organism evidence="2 3">
    <name type="scientific">Catellatospora chokoriensis</name>
    <dbReference type="NCBI Taxonomy" id="310353"/>
    <lineage>
        <taxon>Bacteria</taxon>
        <taxon>Bacillati</taxon>
        <taxon>Actinomycetota</taxon>
        <taxon>Actinomycetes</taxon>
        <taxon>Micromonosporales</taxon>
        <taxon>Micromonosporaceae</taxon>
        <taxon>Catellatospora</taxon>
    </lineage>
</organism>
<dbReference type="InterPro" id="IPR058548">
    <property type="entry name" value="MlaB-like_STAS"/>
</dbReference>
<comment type="caution">
    <text evidence="2">The sequence shown here is derived from an EMBL/GenBank/DDBJ whole genome shotgun (WGS) entry which is preliminary data.</text>
</comment>
<dbReference type="InterPro" id="IPR002645">
    <property type="entry name" value="STAS_dom"/>
</dbReference>
<dbReference type="CDD" id="cd07043">
    <property type="entry name" value="STAS_anti-anti-sigma_factors"/>
    <property type="match status" value="1"/>
</dbReference>
<sequence length="141" mass="15053">MTDALHLRLQDAASGLRLVARGRLCADTARQLGQAVSMALRRLRAARLTLDLAAVDTIDAAGVAALIRSRIEADRCNVILTITGPTPHVAEAMRSHAMSATTDTGSPTGRTGVLAVVLPFRTPAAAVRVRTRRHHRPHSQP</sequence>
<proteinExistence type="predicted"/>
<dbReference type="Gene3D" id="3.30.750.24">
    <property type="entry name" value="STAS domain"/>
    <property type="match status" value="1"/>
</dbReference>
<dbReference type="AlphaFoldDB" id="A0A8J3NV84"/>
<gene>
    <name evidence="2" type="ORF">Cch02nite_71760</name>
</gene>
<dbReference type="PROSITE" id="PS50801">
    <property type="entry name" value="STAS"/>
    <property type="match status" value="1"/>
</dbReference>